<dbReference type="EMBL" id="JARYMX010000001">
    <property type="protein sequence ID" value="KAJ9566349.1"/>
    <property type="molecule type" value="Genomic_DNA"/>
</dbReference>
<accession>A0AA38TUH9</accession>
<name>A0AA38TUH9_9ASTR</name>
<comment type="caution">
    <text evidence="1">The sequence shown here is derived from an EMBL/GenBank/DDBJ whole genome shotgun (WGS) entry which is preliminary data.</text>
</comment>
<proteinExistence type="predicted"/>
<evidence type="ECO:0000313" key="2">
    <source>
        <dbReference type="Proteomes" id="UP001172457"/>
    </source>
</evidence>
<dbReference type="PANTHER" id="PTHR33116">
    <property type="entry name" value="REVERSE TRANSCRIPTASE ZINC-BINDING DOMAIN-CONTAINING PROTEIN-RELATED-RELATED"/>
    <property type="match status" value="1"/>
</dbReference>
<evidence type="ECO:0000313" key="1">
    <source>
        <dbReference type="EMBL" id="KAJ9566349.1"/>
    </source>
</evidence>
<protein>
    <submittedName>
        <fullName evidence="1">Uncharacterized protein</fullName>
    </submittedName>
</protein>
<dbReference type="PANTHER" id="PTHR33116:SF78">
    <property type="entry name" value="OS12G0587133 PROTEIN"/>
    <property type="match status" value="1"/>
</dbReference>
<organism evidence="1 2">
    <name type="scientific">Centaurea solstitialis</name>
    <name type="common">yellow star-thistle</name>
    <dbReference type="NCBI Taxonomy" id="347529"/>
    <lineage>
        <taxon>Eukaryota</taxon>
        <taxon>Viridiplantae</taxon>
        <taxon>Streptophyta</taxon>
        <taxon>Embryophyta</taxon>
        <taxon>Tracheophyta</taxon>
        <taxon>Spermatophyta</taxon>
        <taxon>Magnoliopsida</taxon>
        <taxon>eudicotyledons</taxon>
        <taxon>Gunneridae</taxon>
        <taxon>Pentapetalae</taxon>
        <taxon>asterids</taxon>
        <taxon>campanulids</taxon>
        <taxon>Asterales</taxon>
        <taxon>Asteraceae</taxon>
        <taxon>Carduoideae</taxon>
        <taxon>Cardueae</taxon>
        <taxon>Centaureinae</taxon>
        <taxon>Centaurea</taxon>
    </lineage>
</organism>
<reference evidence="1" key="1">
    <citation type="submission" date="2023-03" db="EMBL/GenBank/DDBJ databases">
        <title>Chromosome-scale reference genome and RAD-based genetic map of yellow starthistle (Centaurea solstitialis) reveal putative structural variation and QTLs associated with invader traits.</title>
        <authorList>
            <person name="Reatini B."/>
            <person name="Cang F.A."/>
            <person name="Jiang Q."/>
            <person name="Mckibben M.T.W."/>
            <person name="Barker M.S."/>
            <person name="Rieseberg L.H."/>
            <person name="Dlugosch K.M."/>
        </authorList>
    </citation>
    <scope>NUCLEOTIDE SEQUENCE</scope>
    <source>
        <strain evidence="1">CAN-66</strain>
        <tissue evidence="1">Leaf</tissue>
    </source>
</reference>
<gene>
    <name evidence="1" type="ORF">OSB04_002315</name>
</gene>
<dbReference type="Proteomes" id="UP001172457">
    <property type="component" value="Chromosome 1"/>
</dbReference>
<dbReference type="AlphaFoldDB" id="A0AA38TUH9"/>
<keyword evidence="2" id="KW-1185">Reference proteome</keyword>
<sequence>MKIKRHTDHLERLGCPVLLQLATNTILNSLLKTIELSMGTKTKDVLMVKNGEVRKKCGHGNTSKGKGQVLATLSAPRVNNNGKGKSKGKKVKSNRVMTKIQYFKCHEVGYWRHNCPKHYEACINTSECNMDYTKINHQAKSFNKATNLTRRLKFNNKTSEELASDEWGEENIVNLVKLLRCFYEVSDLKVNLNKCNIFGIRVPEEEVLGWASGSLPFTYLGLPVGVSMKRVSHWEKVITKFKNKLSGWKAKWLSFGGRLTLVKSVLSSMPLYYFSLFHAPVNVVKSLERVRRDFFGGMFGR</sequence>